<evidence type="ECO:0000313" key="3">
    <source>
        <dbReference type="Proteomes" id="UP000271339"/>
    </source>
</evidence>
<dbReference type="EMBL" id="REFC01000011">
    <property type="protein sequence ID" value="RMA65665.1"/>
    <property type="molecule type" value="Genomic_DNA"/>
</dbReference>
<evidence type="ECO:0008006" key="4">
    <source>
        <dbReference type="Google" id="ProtNLM"/>
    </source>
</evidence>
<keyword evidence="1" id="KW-0732">Signal</keyword>
<dbReference type="OrthoDB" id="978006at2"/>
<comment type="caution">
    <text evidence="2">The sequence shown here is derived from an EMBL/GenBank/DDBJ whole genome shotgun (WGS) entry which is preliminary data.</text>
</comment>
<gene>
    <name evidence="2" type="ORF">BXY75_0077</name>
</gene>
<name>A0A3L9Z5X3_9FLAO</name>
<keyword evidence="3" id="KW-1185">Reference proteome</keyword>
<evidence type="ECO:0000313" key="2">
    <source>
        <dbReference type="EMBL" id="RMA65665.1"/>
    </source>
</evidence>
<proteinExistence type="predicted"/>
<dbReference type="AlphaFoldDB" id="A0A3L9Z5X3"/>
<dbReference type="Proteomes" id="UP000271339">
    <property type="component" value="Unassembled WGS sequence"/>
</dbReference>
<dbReference type="RefSeq" id="WP_121905709.1">
    <property type="nucleotide sequence ID" value="NZ_REFC01000011.1"/>
</dbReference>
<organism evidence="2 3">
    <name type="scientific">Ulvibacter antarcticus</name>
    <dbReference type="NCBI Taxonomy" id="442714"/>
    <lineage>
        <taxon>Bacteria</taxon>
        <taxon>Pseudomonadati</taxon>
        <taxon>Bacteroidota</taxon>
        <taxon>Flavobacteriia</taxon>
        <taxon>Flavobacteriales</taxon>
        <taxon>Flavobacteriaceae</taxon>
        <taxon>Ulvibacter</taxon>
    </lineage>
</organism>
<reference evidence="2 3" key="1">
    <citation type="submission" date="2018-10" db="EMBL/GenBank/DDBJ databases">
        <title>Genomic Encyclopedia of Archaeal and Bacterial Type Strains, Phase II (KMG-II): from individual species to whole genera.</title>
        <authorList>
            <person name="Goeker M."/>
        </authorList>
    </citation>
    <scope>NUCLEOTIDE SEQUENCE [LARGE SCALE GENOMIC DNA]</scope>
    <source>
        <strain evidence="2 3">DSM 23424</strain>
    </source>
</reference>
<accession>A0A3L9Z5X3</accession>
<sequence length="234" mass="26828">MKNLTLTLVFAVISLTAWSQANNAAYSLTSRVIEIQQSDVAFGLTQAQFESTAGSPYSNVDFLQGNIYKDKKLAQTGVLMRYNMFSDEIEIKNSSTDKTYGALIQDASVFVKIFNDIYVFAPFQGSNANGHYFKVVTEGTNFDLYKKEEVTYQPPYAPKTTYEREKPAEWVKNETYFLVSKSGDYYELPNSKSKILKVMKNKEKDVKDYIKKNKLDLDKEKDLEKLVDYYNSIL</sequence>
<feature type="chain" id="PRO_5018014673" description="GLPGLI family protein" evidence="1">
    <location>
        <begin position="22"/>
        <end position="234"/>
    </location>
</feature>
<feature type="signal peptide" evidence="1">
    <location>
        <begin position="1"/>
        <end position="21"/>
    </location>
</feature>
<evidence type="ECO:0000256" key="1">
    <source>
        <dbReference type="SAM" id="SignalP"/>
    </source>
</evidence>
<protein>
    <recommendedName>
        <fullName evidence="4">GLPGLI family protein</fullName>
    </recommendedName>
</protein>